<dbReference type="OrthoDB" id="7771980at2"/>
<dbReference type="InterPro" id="IPR000182">
    <property type="entry name" value="GNAT_dom"/>
</dbReference>
<dbReference type="STRING" id="34004.SAMN04488021_10236"/>
<dbReference type="AlphaFoldDB" id="A0A1I2XU97"/>
<dbReference type="Gene3D" id="3.40.630.30">
    <property type="match status" value="1"/>
</dbReference>
<accession>A0A1I2XU97</accession>
<dbReference type="EMBL" id="FOPU01000002">
    <property type="protein sequence ID" value="SFH15681.1"/>
    <property type="molecule type" value="Genomic_DNA"/>
</dbReference>
<evidence type="ECO:0000313" key="5">
    <source>
        <dbReference type="Proteomes" id="UP000183635"/>
    </source>
</evidence>
<dbReference type="PANTHER" id="PTHR43877">
    <property type="entry name" value="AMINOALKYLPHOSPHONATE N-ACETYLTRANSFERASE-RELATED-RELATED"/>
    <property type="match status" value="1"/>
</dbReference>
<dbReference type="SUPFAM" id="SSF55729">
    <property type="entry name" value="Acyl-CoA N-acyltransferases (Nat)"/>
    <property type="match status" value="1"/>
</dbReference>
<feature type="domain" description="N-acetyltransferase" evidence="3">
    <location>
        <begin position="13"/>
        <end position="201"/>
    </location>
</feature>
<sequence length="202" mass="21683">MPQAQHRPQPVPPDIRRGVPDALRQAAAVLYWRHFGAQLLPLPVAPRRGIALIRTAMRPQQALVALSPSGELLGLAGLRDAGGGFLDPAPDSFVAVWGQAGGRLRHMAAALYRPGAATADLVLDGLAVHPLWRRQGIARALVRAAMDHARARGHAGLRAEVEARNQAGLAAWRALGFQPLPRQRLGWPWAAPAHVLRLPLPG</sequence>
<keyword evidence="5" id="KW-1185">Reference proteome</keyword>
<gene>
    <name evidence="4" type="ORF">SAMN04488021_10236</name>
</gene>
<proteinExistence type="predicted"/>
<reference evidence="4 5" key="1">
    <citation type="submission" date="2016-10" db="EMBL/GenBank/DDBJ databases">
        <authorList>
            <person name="de Groot N.N."/>
        </authorList>
    </citation>
    <scope>NUCLEOTIDE SEQUENCE [LARGE SCALE GENOMIC DNA]</scope>
    <source>
        <strain evidence="4 5">DSM 8537</strain>
    </source>
</reference>
<dbReference type="Pfam" id="PF00583">
    <property type="entry name" value="Acetyltransf_1"/>
    <property type="match status" value="1"/>
</dbReference>
<dbReference type="CDD" id="cd04301">
    <property type="entry name" value="NAT_SF"/>
    <property type="match status" value="1"/>
</dbReference>
<evidence type="ECO:0000256" key="2">
    <source>
        <dbReference type="ARBA" id="ARBA00023315"/>
    </source>
</evidence>
<evidence type="ECO:0000256" key="1">
    <source>
        <dbReference type="ARBA" id="ARBA00022679"/>
    </source>
</evidence>
<evidence type="ECO:0000259" key="3">
    <source>
        <dbReference type="PROSITE" id="PS51186"/>
    </source>
</evidence>
<dbReference type="PROSITE" id="PS51186">
    <property type="entry name" value="GNAT"/>
    <property type="match status" value="1"/>
</dbReference>
<dbReference type="GO" id="GO:0016747">
    <property type="term" value="F:acyltransferase activity, transferring groups other than amino-acyl groups"/>
    <property type="evidence" value="ECO:0007669"/>
    <property type="project" value="InterPro"/>
</dbReference>
<protein>
    <submittedName>
        <fullName evidence="4">Acetyltransferase (GNAT) family protein</fullName>
    </submittedName>
</protein>
<dbReference type="RefSeq" id="WP_074966030.1">
    <property type="nucleotide sequence ID" value="NZ_CBCRYP010000001.1"/>
</dbReference>
<organism evidence="4 5">
    <name type="scientific">Paracoccus aminovorans</name>
    <dbReference type="NCBI Taxonomy" id="34004"/>
    <lineage>
        <taxon>Bacteria</taxon>
        <taxon>Pseudomonadati</taxon>
        <taxon>Pseudomonadota</taxon>
        <taxon>Alphaproteobacteria</taxon>
        <taxon>Rhodobacterales</taxon>
        <taxon>Paracoccaceae</taxon>
        <taxon>Paracoccus</taxon>
    </lineage>
</organism>
<keyword evidence="2" id="KW-0012">Acyltransferase</keyword>
<dbReference type="Proteomes" id="UP000183635">
    <property type="component" value="Unassembled WGS sequence"/>
</dbReference>
<name>A0A1I2XU97_9RHOB</name>
<dbReference type="PANTHER" id="PTHR43877:SF1">
    <property type="entry name" value="ACETYLTRANSFERASE"/>
    <property type="match status" value="1"/>
</dbReference>
<dbReference type="InterPro" id="IPR050832">
    <property type="entry name" value="Bact_Acetyltransf"/>
</dbReference>
<evidence type="ECO:0000313" key="4">
    <source>
        <dbReference type="EMBL" id="SFH15681.1"/>
    </source>
</evidence>
<keyword evidence="1 4" id="KW-0808">Transferase</keyword>
<dbReference type="InterPro" id="IPR016181">
    <property type="entry name" value="Acyl_CoA_acyltransferase"/>
</dbReference>